<dbReference type="Proteomes" id="UP001202328">
    <property type="component" value="Unassembled WGS sequence"/>
</dbReference>
<dbReference type="AlphaFoldDB" id="A0AAD4XFG9"/>
<protein>
    <recommendedName>
        <fullName evidence="1">R13L1/DRL21-like LRR repeat region domain-containing protein</fullName>
    </recommendedName>
</protein>
<evidence type="ECO:0000259" key="1">
    <source>
        <dbReference type="Pfam" id="PF25019"/>
    </source>
</evidence>
<accession>A0AAD4XFG9</accession>
<dbReference type="SUPFAM" id="SSF52058">
    <property type="entry name" value="L domain-like"/>
    <property type="match status" value="1"/>
</dbReference>
<dbReference type="InterPro" id="IPR032675">
    <property type="entry name" value="LRR_dom_sf"/>
</dbReference>
<proteinExistence type="predicted"/>
<dbReference type="InterPro" id="IPR056789">
    <property type="entry name" value="LRR_R13L1-DRL21"/>
</dbReference>
<dbReference type="EMBL" id="JAJJMB010010520">
    <property type="protein sequence ID" value="KAI3908193.1"/>
    <property type="molecule type" value="Genomic_DNA"/>
</dbReference>
<evidence type="ECO:0000313" key="3">
    <source>
        <dbReference type="Proteomes" id="UP001202328"/>
    </source>
</evidence>
<sequence>MIGLEYLTFSGAHLTQMPREVSRLSKLKKLSVFIVGKEEGCGIEELKDLNFLGSKLRIENLQSVTDATQANLMDKKNIIDLKLRWDSQSCNDPDIIINDTVVINDLQPHRNLKKLTISDYAGSKFPTWMMSTSIHLPNLVYISLDGCNKCEQLPALGELQSLRYLYMHGLRG</sequence>
<gene>
    <name evidence="2" type="ORF">MKW98_029494</name>
</gene>
<reference evidence="2" key="1">
    <citation type="submission" date="2022-04" db="EMBL/GenBank/DDBJ databases">
        <title>A functionally conserved STORR gene fusion in Papaver species that diverged 16.8 million years ago.</title>
        <authorList>
            <person name="Catania T."/>
        </authorList>
    </citation>
    <scope>NUCLEOTIDE SEQUENCE</scope>
    <source>
        <strain evidence="2">S-188037</strain>
    </source>
</reference>
<organism evidence="2 3">
    <name type="scientific">Papaver atlanticum</name>
    <dbReference type="NCBI Taxonomy" id="357466"/>
    <lineage>
        <taxon>Eukaryota</taxon>
        <taxon>Viridiplantae</taxon>
        <taxon>Streptophyta</taxon>
        <taxon>Embryophyta</taxon>
        <taxon>Tracheophyta</taxon>
        <taxon>Spermatophyta</taxon>
        <taxon>Magnoliopsida</taxon>
        <taxon>Ranunculales</taxon>
        <taxon>Papaveraceae</taxon>
        <taxon>Papaveroideae</taxon>
        <taxon>Papaver</taxon>
    </lineage>
</organism>
<name>A0AAD4XFG9_9MAGN</name>
<keyword evidence="3" id="KW-1185">Reference proteome</keyword>
<dbReference type="PANTHER" id="PTHR47186">
    <property type="entry name" value="LEUCINE-RICH REPEAT-CONTAINING PROTEIN 57"/>
    <property type="match status" value="1"/>
</dbReference>
<comment type="caution">
    <text evidence="2">The sequence shown here is derived from an EMBL/GenBank/DDBJ whole genome shotgun (WGS) entry which is preliminary data.</text>
</comment>
<evidence type="ECO:0000313" key="2">
    <source>
        <dbReference type="EMBL" id="KAI3908193.1"/>
    </source>
</evidence>
<feature type="domain" description="R13L1/DRL21-like LRR repeat region" evidence="1">
    <location>
        <begin position="43"/>
        <end position="169"/>
    </location>
</feature>
<dbReference type="PANTHER" id="PTHR47186:SF3">
    <property type="entry name" value="OS09G0267800 PROTEIN"/>
    <property type="match status" value="1"/>
</dbReference>
<dbReference type="Pfam" id="PF25019">
    <property type="entry name" value="LRR_R13L1-DRL21"/>
    <property type="match status" value="1"/>
</dbReference>
<dbReference type="Gene3D" id="3.80.10.10">
    <property type="entry name" value="Ribonuclease Inhibitor"/>
    <property type="match status" value="1"/>
</dbReference>